<dbReference type="PANTHER" id="PTHR45339:SF1">
    <property type="entry name" value="HYBRID SIGNAL TRANSDUCTION HISTIDINE KINASE J"/>
    <property type="match status" value="1"/>
</dbReference>
<evidence type="ECO:0000256" key="16">
    <source>
        <dbReference type="SAM" id="Phobius"/>
    </source>
</evidence>
<dbReference type="InterPro" id="IPR004358">
    <property type="entry name" value="Sig_transdc_His_kin-like_C"/>
</dbReference>
<comment type="catalytic activity">
    <reaction evidence="1">
        <text>ATP + protein L-histidine = ADP + protein N-phospho-L-histidine.</text>
        <dbReference type="EC" id="2.7.13.3"/>
    </reaction>
</comment>
<dbReference type="CDD" id="cd16922">
    <property type="entry name" value="HATPase_EvgS-ArcB-TorS-like"/>
    <property type="match status" value="1"/>
</dbReference>
<dbReference type="InterPro" id="IPR005467">
    <property type="entry name" value="His_kinase_dom"/>
</dbReference>
<evidence type="ECO:0000256" key="2">
    <source>
        <dbReference type="ARBA" id="ARBA00012438"/>
    </source>
</evidence>
<keyword evidence="5" id="KW-0732">Signal</keyword>
<keyword evidence="6" id="KW-0547">Nucleotide-binding</keyword>
<evidence type="ECO:0000256" key="7">
    <source>
        <dbReference type="ARBA" id="ARBA00022777"/>
    </source>
</evidence>
<keyword evidence="4" id="KW-0808">Transferase</keyword>
<dbReference type="GO" id="GO:0000155">
    <property type="term" value="F:phosphorelay sensor kinase activity"/>
    <property type="evidence" value="ECO:0007669"/>
    <property type="project" value="InterPro"/>
</dbReference>
<dbReference type="OrthoDB" id="8577169at2"/>
<organism evidence="19 20">
    <name type="scientific">Roseateles toxinivorans</name>
    <dbReference type="NCBI Taxonomy" id="270368"/>
    <lineage>
        <taxon>Bacteria</taxon>
        <taxon>Pseudomonadati</taxon>
        <taxon>Pseudomonadota</taxon>
        <taxon>Betaproteobacteria</taxon>
        <taxon>Burkholderiales</taxon>
        <taxon>Sphaerotilaceae</taxon>
        <taxon>Roseateles</taxon>
    </lineage>
</organism>
<evidence type="ECO:0000256" key="3">
    <source>
        <dbReference type="ARBA" id="ARBA00022553"/>
    </source>
</evidence>
<feature type="transmembrane region" description="Helical" evidence="16">
    <location>
        <begin position="99"/>
        <end position="118"/>
    </location>
</feature>
<keyword evidence="16" id="KW-1133">Transmembrane helix</keyword>
<reference evidence="19 20" key="1">
    <citation type="submission" date="2019-03" db="EMBL/GenBank/DDBJ databases">
        <title>Genomic Encyclopedia of Type Strains, Phase IV (KMG-IV): sequencing the most valuable type-strain genomes for metagenomic binning, comparative biology and taxonomic classification.</title>
        <authorList>
            <person name="Goeker M."/>
        </authorList>
    </citation>
    <scope>NUCLEOTIDE SEQUENCE [LARGE SCALE GENOMIC DNA]</scope>
    <source>
        <strain evidence="19 20">DSM 16998</strain>
    </source>
</reference>
<evidence type="ECO:0000256" key="13">
    <source>
        <dbReference type="ARBA" id="ARBA00068150"/>
    </source>
</evidence>
<evidence type="ECO:0000256" key="6">
    <source>
        <dbReference type="ARBA" id="ARBA00022741"/>
    </source>
</evidence>
<dbReference type="SUPFAM" id="SSF47384">
    <property type="entry name" value="Homodimeric domain of signal transducing histidine kinase"/>
    <property type="match status" value="1"/>
</dbReference>
<dbReference type="SMART" id="SM00387">
    <property type="entry name" value="HATPase_c"/>
    <property type="match status" value="1"/>
</dbReference>
<keyword evidence="8" id="KW-0067">ATP-binding</keyword>
<comment type="caution">
    <text evidence="19">The sequence shown here is derived from an EMBL/GenBank/DDBJ whole genome shotgun (WGS) entry which is preliminary data.</text>
</comment>
<keyword evidence="3 15" id="KW-0597">Phosphoprotein</keyword>
<comment type="function">
    <text evidence="11">Member of the two-component regulatory system BvgS/BvgA. Phosphorylates BvgA via a four-step phosphorelay in response to environmental signals.</text>
</comment>
<evidence type="ECO:0000256" key="15">
    <source>
        <dbReference type="PROSITE-ProRule" id="PRU00169"/>
    </source>
</evidence>
<dbReference type="PANTHER" id="PTHR45339">
    <property type="entry name" value="HYBRID SIGNAL TRANSDUCTION HISTIDINE KINASE J"/>
    <property type="match status" value="1"/>
</dbReference>
<dbReference type="AlphaFoldDB" id="A0A4R6QKJ8"/>
<dbReference type="CDD" id="cd17546">
    <property type="entry name" value="REC_hyHK_CKI1_RcsC-like"/>
    <property type="match status" value="1"/>
</dbReference>
<dbReference type="InterPro" id="IPR001789">
    <property type="entry name" value="Sig_transdc_resp-reg_receiver"/>
</dbReference>
<evidence type="ECO:0000313" key="20">
    <source>
        <dbReference type="Proteomes" id="UP000295361"/>
    </source>
</evidence>
<keyword evidence="20" id="KW-1185">Reference proteome</keyword>
<dbReference type="Gene3D" id="3.30.565.10">
    <property type="entry name" value="Histidine kinase-like ATPase, C-terminal domain"/>
    <property type="match status" value="1"/>
</dbReference>
<proteinExistence type="predicted"/>
<name>A0A4R6QKJ8_9BURK</name>
<dbReference type="Proteomes" id="UP000295361">
    <property type="component" value="Unassembled WGS sequence"/>
</dbReference>
<keyword evidence="16" id="KW-0472">Membrane</keyword>
<dbReference type="InterPro" id="IPR003594">
    <property type="entry name" value="HATPase_dom"/>
</dbReference>
<evidence type="ECO:0000256" key="1">
    <source>
        <dbReference type="ARBA" id="ARBA00000085"/>
    </source>
</evidence>
<feature type="transmembrane region" description="Helical" evidence="16">
    <location>
        <begin position="59"/>
        <end position="78"/>
    </location>
</feature>
<dbReference type="GO" id="GO:0005524">
    <property type="term" value="F:ATP binding"/>
    <property type="evidence" value="ECO:0007669"/>
    <property type="project" value="UniProtKB-KW"/>
</dbReference>
<evidence type="ECO:0000256" key="9">
    <source>
        <dbReference type="ARBA" id="ARBA00023012"/>
    </source>
</evidence>
<evidence type="ECO:0000256" key="12">
    <source>
        <dbReference type="ARBA" id="ARBA00064003"/>
    </source>
</evidence>
<evidence type="ECO:0000256" key="14">
    <source>
        <dbReference type="ARBA" id="ARBA00070152"/>
    </source>
</evidence>
<dbReference type="Gene3D" id="1.10.287.130">
    <property type="match status" value="1"/>
</dbReference>
<dbReference type="Pfam" id="PF00072">
    <property type="entry name" value="Response_reg"/>
    <property type="match status" value="1"/>
</dbReference>
<evidence type="ECO:0000256" key="5">
    <source>
        <dbReference type="ARBA" id="ARBA00022729"/>
    </source>
</evidence>
<evidence type="ECO:0000256" key="10">
    <source>
        <dbReference type="ARBA" id="ARBA00023026"/>
    </source>
</evidence>
<evidence type="ECO:0000259" key="18">
    <source>
        <dbReference type="PROSITE" id="PS50110"/>
    </source>
</evidence>
<keyword evidence="7 19" id="KW-0418">Kinase</keyword>
<dbReference type="FunFam" id="3.30.565.10:FF:000010">
    <property type="entry name" value="Sensor histidine kinase RcsC"/>
    <property type="match status" value="1"/>
</dbReference>
<dbReference type="SMART" id="SM00448">
    <property type="entry name" value="REC"/>
    <property type="match status" value="1"/>
</dbReference>
<dbReference type="SMART" id="SM00388">
    <property type="entry name" value="HisKA"/>
    <property type="match status" value="1"/>
</dbReference>
<keyword evidence="9" id="KW-0902">Two-component regulatory system</keyword>
<feature type="modified residue" description="4-aspartylphosphate" evidence="15">
    <location>
        <position position="526"/>
    </location>
</feature>
<dbReference type="Pfam" id="PF02518">
    <property type="entry name" value="HATPase_c"/>
    <property type="match status" value="1"/>
</dbReference>
<evidence type="ECO:0000256" key="11">
    <source>
        <dbReference type="ARBA" id="ARBA00058004"/>
    </source>
</evidence>
<dbReference type="EC" id="2.7.13.3" evidence="2"/>
<dbReference type="CDD" id="cd00082">
    <property type="entry name" value="HisKA"/>
    <property type="match status" value="1"/>
</dbReference>
<dbReference type="PROSITE" id="PS50110">
    <property type="entry name" value="RESPONSE_REGULATORY"/>
    <property type="match status" value="1"/>
</dbReference>
<feature type="transmembrane region" description="Helical" evidence="16">
    <location>
        <begin position="149"/>
        <end position="167"/>
    </location>
</feature>
<accession>A0A4R6QKJ8</accession>
<dbReference type="Pfam" id="PF00512">
    <property type="entry name" value="HisKA"/>
    <property type="match status" value="1"/>
</dbReference>
<feature type="domain" description="Response regulatory" evidence="18">
    <location>
        <begin position="477"/>
        <end position="596"/>
    </location>
</feature>
<dbReference type="InParanoid" id="A0A4R6QKJ8"/>
<gene>
    <name evidence="19" type="ORF">DES47_10434</name>
</gene>
<sequence>MIKNPKRGSAAVPSHADVTALVESERVASLYELTLPTLLAAVLFTFFPLVLLWPHLPHGLLLGWLGYRCLVSALRLMDVWQFRRAKPDASQIGHWRKRYFVLLALEALSWGAMGWLFHTPELPYVDGLLLASMVGVGAIALFTLGSIFTANLIFSVLLFVPLIGYYVSLGNAEALFCAAGVLGFMGMLLFESRRIEARTIELLRLRFENARIAEQRQQALELAEQSNLTKSRFLAVMSHEIRTPLNGILGMTQLLERSALDERQTEQVDIVRRSGRHLMTLVNDILDLSRIESGKLEVQSKPVILAEAAEDVCLLLAATARDKGLAFDLRMAPILPRCILGDASRIKQVLHNLVGNAIKFTERGSVDVEINTVQDANLGTLLRFQVRDSGEGIAPDQLERIFNPFEQAENHKTQRTDGTGLGLTISRELARTMGGDLRCSSSPGMGSCFEFTLPLKVSSAPMAPNTQPMPLPQLQGRVLLVDDSTVNALVASSMLERFGLDVDQAENGALALERLSVQDYGLVLMDCQMPEMDGFEATRRWRNVESSEGRSPVPIVALTASAVNGDRDLCLKSGMNDYLVKPFEMEDLLSVVTRHLRSEVAVPA</sequence>
<dbReference type="InterPro" id="IPR011006">
    <property type="entry name" value="CheY-like_superfamily"/>
</dbReference>
<dbReference type="SUPFAM" id="SSF55874">
    <property type="entry name" value="ATPase domain of HSP90 chaperone/DNA topoisomerase II/histidine kinase"/>
    <property type="match status" value="1"/>
</dbReference>
<evidence type="ECO:0000256" key="4">
    <source>
        <dbReference type="ARBA" id="ARBA00022679"/>
    </source>
</evidence>
<dbReference type="InterPro" id="IPR036097">
    <property type="entry name" value="HisK_dim/P_sf"/>
</dbReference>
<evidence type="ECO:0000313" key="19">
    <source>
        <dbReference type="EMBL" id="TDP63752.1"/>
    </source>
</evidence>
<dbReference type="InterPro" id="IPR003661">
    <property type="entry name" value="HisK_dim/P_dom"/>
</dbReference>
<keyword evidence="10" id="KW-0843">Virulence</keyword>
<dbReference type="SUPFAM" id="SSF52172">
    <property type="entry name" value="CheY-like"/>
    <property type="match status" value="1"/>
</dbReference>
<feature type="transmembrane region" description="Helical" evidence="16">
    <location>
        <begin position="173"/>
        <end position="190"/>
    </location>
</feature>
<dbReference type="EMBL" id="SNXS01000004">
    <property type="protein sequence ID" value="TDP63752.1"/>
    <property type="molecule type" value="Genomic_DNA"/>
</dbReference>
<keyword evidence="16" id="KW-0812">Transmembrane</keyword>
<dbReference type="PRINTS" id="PR00344">
    <property type="entry name" value="BCTRLSENSOR"/>
</dbReference>
<feature type="transmembrane region" description="Helical" evidence="16">
    <location>
        <begin position="33"/>
        <end position="53"/>
    </location>
</feature>
<feature type="domain" description="Histidine kinase" evidence="17">
    <location>
        <begin position="236"/>
        <end position="457"/>
    </location>
</feature>
<dbReference type="FunFam" id="1.10.287.130:FF:000002">
    <property type="entry name" value="Two-component osmosensing histidine kinase"/>
    <property type="match status" value="1"/>
</dbReference>
<evidence type="ECO:0000259" key="17">
    <source>
        <dbReference type="PROSITE" id="PS50109"/>
    </source>
</evidence>
<dbReference type="PROSITE" id="PS50109">
    <property type="entry name" value="HIS_KIN"/>
    <property type="match status" value="1"/>
</dbReference>
<protein>
    <recommendedName>
        <fullName evidence="13">Sensory/regulatory protein RpfC</fullName>
        <ecNumber evidence="2">2.7.13.3</ecNumber>
    </recommendedName>
    <alternativeName>
        <fullName evidence="14">Virulence sensor protein BvgS</fullName>
    </alternativeName>
</protein>
<dbReference type="Gene3D" id="3.40.50.2300">
    <property type="match status" value="1"/>
</dbReference>
<evidence type="ECO:0000256" key="8">
    <source>
        <dbReference type="ARBA" id="ARBA00022840"/>
    </source>
</evidence>
<dbReference type="InterPro" id="IPR036890">
    <property type="entry name" value="HATPase_C_sf"/>
</dbReference>
<comment type="subunit">
    <text evidence="12">At low DSF concentrations, interacts with RpfF.</text>
</comment>